<keyword evidence="6" id="KW-1185">Reference proteome</keyword>
<accession>A0ABZ0QSG0</accession>
<organism evidence="5 6">
    <name type="scientific">Thermaerobacter composti</name>
    <dbReference type="NCBI Taxonomy" id="554949"/>
    <lineage>
        <taxon>Bacteria</taxon>
        <taxon>Bacillati</taxon>
        <taxon>Bacillota</taxon>
        <taxon>Clostridia</taxon>
        <taxon>Eubacteriales</taxon>
        <taxon>Clostridiales Family XVII. Incertae Sedis</taxon>
        <taxon>Thermaerobacter</taxon>
    </lineage>
</organism>
<keyword evidence="3" id="KW-0812">Transmembrane</keyword>
<feature type="region of interest" description="Disordered" evidence="2">
    <location>
        <begin position="774"/>
        <end position="840"/>
    </location>
</feature>
<evidence type="ECO:0000256" key="2">
    <source>
        <dbReference type="SAM" id="MobiDB-lite"/>
    </source>
</evidence>
<dbReference type="Pfam" id="PF13692">
    <property type="entry name" value="Glyco_trans_1_4"/>
    <property type="match status" value="1"/>
</dbReference>
<dbReference type="RefSeq" id="WP_318751202.1">
    <property type="nucleotide sequence ID" value="NZ_CP132508.1"/>
</dbReference>
<dbReference type="EMBL" id="CP132508">
    <property type="protein sequence ID" value="WPD19712.1"/>
    <property type="molecule type" value="Genomic_DNA"/>
</dbReference>
<feature type="region of interest" description="Disordered" evidence="2">
    <location>
        <begin position="456"/>
        <end position="482"/>
    </location>
</feature>
<feature type="region of interest" description="Disordered" evidence="2">
    <location>
        <begin position="1636"/>
        <end position="1669"/>
    </location>
</feature>
<feature type="domain" description="Bacterial sugar transferase" evidence="4">
    <location>
        <begin position="1445"/>
        <end position="1625"/>
    </location>
</feature>
<dbReference type="SUPFAM" id="SSF53756">
    <property type="entry name" value="UDP-Glycosyltransferase/glycogen phosphorylase"/>
    <property type="match status" value="1"/>
</dbReference>
<feature type="transmembrane region" description="Helical" evidence="3">
    <location>
        <begin position="1450"/>
        <end position="1473"/>
    </location>
</feature>
<feature type="region of interest" description="Disordered" evidence="2">
    <location>
        <begin position="399"/>
        <end position="444"/>
    </location>
</feature>
<evidence type="ECO:0000313" key="6">
    <source>
        <dbReference type="Proteomes" id="UP001304683"/>
    </source>
</evidence>
<protein>
    <submittedName>
        <fullName evidence="5">Sugar transferase</fullName>
    </submittedName>
</protein>
<feature type="transmembrane region" description="Helical" evidence="3">
    <location>
        <begin position="175"/>
        <end position="194"/>
    </location>
</feature>
<feature type="region of interest" description="Disordered" evidence="2">
    <location>
        <begin position="923"/>
        <end position="944"/>
    </location>
</feature>
<feature type="region of interest" description="Disordered" evidence="2">
    <location>
        <begin position="1014"/>
        <end position="1078"/>
    </location>
</feature>
<proteinExistence type="inferred from homology"/>
<gene>
    <name evidence="5" type="ORF">Q5761_03325</name>
</gene>
<feature type="region of interest" description="Disordered" evidence="2">
    <location>
        <begin position="244"/>
        <end position="296"/>
    </location>
</feature>
<dbReference type="Gene3D" id="3.40.50.2000">
    <property type="entry name" value="Glycogen Phosphorylase B"/>
    <property type="match status" value="2"/>
</dbReference>
<feature type="compositionally biased region" description="Low complexity" evidence="2">
    <location>
        <begin position="399"/>
        <end position="423"/>
    </location>
</feature>
<feature type="compositionally biased region" description="Low complexity" evidence="2">
    <location>
        <begin position="671"/>
        <end position="680"/>
    </location>
</feature>
<dbReference type="Proteomes" id="UP001304683">
    <property type="component" value="Chromosome"/>
</dbReference>
<feature type="region of interest" description="Disordered" evidence="2">
    <location>
        <begin position="122"/>
        <end position="166"/>
    </location>
</feature>
<dbReference type="GO" id="GO:0016740">
    <property type="term" value="F:transferase activity"/>
    <property type="evidence" value="ECO:0007669"/>
    <property type="project" value="UniProtKB-KW"/>
</dbReference>
<keyword evidence="3" id="KW-0472">Membrane</keyword>
<evidence type="ECO:0000259" key="4">
    <source>
        <dbReference type="Pfam" id="PF02397"/>
    </source>
</evidence>
<feature type="compositionally biased region" description="Gly residues" evidence="2">
    <location>
        <begin position="788"/>
        <end position="808"/>
    </location>
</feature>
<feature type="transmembrane region" description="Helical" evidence="3">
    <location>
        <begin position="97"/>
        <end position="114"/>
    </location>
</feature>
<feature type="transmembrane region" description="Helical" evidence="3">
    <location>
        <begin position="39"/>
        <end position="64"/>
    </location>
</feature>
<evidence type="ECO:0000256" key="1">
    <source>
        <dbReference type="ARBA" id="ARBA00006464"/>
    </source>
</evidence>
<dbReference type="InterPro" id="IPR003362">
    <property type="entry name" value="Bact_transf"/>
</dbReference>
<feature type="transmembrane region" description="Helical" evidence="3">
    <location>
        <begin position="6"/>
        <end position="27"/>
    </location>
</feature>
<feature type="compositionally biased region" description="Low complexity" evidence="2">
    <location>
        <begin position="696"/>
        <end position="730"/>
    </location>
</feature>
<feature type="region of interest" description="Disordered" evidence="2">
    <location>
        <begin position="671"/>
        <end position="730"/>
    </location>
</feature>
<dbReference type="Pfam" id="PF02397">
    <property type="entry name" value="Bac_transf"/>
    <property type="match status" value="1"/>
</dbReference>
<feature type="transmembrane region" description="Helical" evidence="3">
    <location>
        <begin position="360"/>
        <end position="378"/>
    </location>
</feature>
<feature type="compositionally biased region" description="Pro residues" evidence="2">
    <location>
        <begin position="142"/>
        <end position="159"/>
    </location>
</feature>
<comment type="similarity">
    <text evidence="1">Belongs to the bacterial sugar transferase family.</text>
</comment>
<keyword evidence="3" id="KW-1133">Transmembrane helix</keyword>
<evidence type="ECO:0000313" key="5">
    <source>
        <dbReference type="EMBL" id="WPD19712.1"/>
    </source>
</evidence>
<feature type="region of interest" description="Disordered" evidence="2">
    <location>
        <begin position="1266"/>
        <end position="1370"/>
    </location>
</feature>
<feature type="compositionally biased region" description="Low complexity" evidence="2">
    <location>
        <begin position="810"/>
        <end position="836"/>
    </location>
</feature>
<dbReference type="PANTHER" id="PTHR30576">
    <property type="entry name" value="COLANIC BIOSYNTHESIS UDP-GLUCOSE LIPID CARRIER TRANSFERASE"/>
    <property type="match status" value="1"/>
</dbReference>
<feature type="compositionally biased region" description="Low complexity" evidence="2">
    <location>
        <begin position="244"/>
        <end position="277"/>
    </location>
</feature>
<sequence>MDPIWAGPAGTVALAGAHLALVAVALGRTRRPLLTGFHVFLGLDAVAYGLRPLASVLIGGYLLYGFPADLHPGGAPLSFLPPAPVEPAAWAAYNRGLALQLGFAAALVAAYLLVRPVPPSVPGDPPARPVGSARSLGTPSPDGSPPARPSPTPPSPAPPNRTGAQVARTAAHLRVAWLLSLLVGTGAVVAMHVLSDGAWLPGRRGGTTVTAAVPYGKILFPLAAIPLAASLPLAYAMTAGPNRGPTAGSAAGPAAGPTWSSAARPAAGPTAGPAADHGGYGGTGRRQASCPRAEGSRRGTAFGRVALAVGRATLRATPGVGTLWAIALLLLLYQRGYLLNAVVVAAWLDERRRPWTVRRLGALLVVLMVLLAGARPLAGVVAEGLVAILGGLPPDPGALPTAALTDDPAPGAPRSRAPAGTASGAARSTNRPGPRDGPAAAAMPRCAAPWAARPTAPAAGAAGSSPAQGAVRAEAPAHPAAGEAAAPRASALRGAVPGALGAWVLGAARFVARTPDFDGPDVWVLVQGFTARHGLLGGRTLAAVPARLLPPDDRSRRCLLTAVDLLNTYRWRQFYWGTRFGFNVSLAQEVYLNFGAGALPVAGGVAGLLAALADRWLWSRRPAGLPTAREVYTAAPLLAAAGFTKEPAATLLWVLAHLLVGAGVHAAAAGGVPPHGAGPPQREHAGHRGTTPSRRGPGAPLDPGDAPSDPRGAVPDPGGAEPAGAPGCAEPSSVRVVICRSNPVDPDPRVERIARTLARAGYRVTVVGWDREGRRATAERATATGAGSAAGNGPGPGSRTGSGVGRGRGPARVGAGLAAGTVTGTAPGTATGTAPGTGTGVHKVLLATDLPVFGLRSRSRPRPPRSPYGNGLRNLPRWLAWQARLLAWLWRHRHGTDVIHACDFDTLIPALIVRGLTRRRHRLASAANQTGPAPRAARDGAARRDRRSATRIAVVYDIFDWYADTVRGLPPLLRRFVAALDRRLLTLADAVILADEHRRPQLGGARPRRLAVIHNSPDWDSPHWDGPRDPLPPQEPGPLQDAATPTDPTACRDATLPQDAPPPSDPAPRANGETRATRPAAGRLALRLAYVGTLQPGRGLDLVLSLMARHPEWHLELAGFGPDEPLVRQAAAALPNVTFHGRVAHDRCRQIYSRADVILALYDPAIPNHRYASPNRLFEALALGKPVVVARGTGVDRCVRRHRLGWVVAYGDSEGLEAALADAARWSAARRRAFARRVRRLFRRRWAWPHMERRLLALYRAVTRRAGGEPSEGGRPEGHLRPTGSGPGSAGDTPTHGTGLPRENPPSDGDADHAPGRPLATPHGEPDADRLPHAGGDPGAHRDHHGRQELDPSDLPDQEDHIPPRVPVVPRRGIPRGPRVLIGPKVPPGVRRRVLIWALGHGMAVDLIPDPYEVLVASARWSRLGDAPLLRIGPLEPPPLVRLAKRLLDVVGSLILLVVFAPAFVLIPLLIWLDDRGPVLYRQTRLGLHGHPFTILKFRTMVVDAERDTGPTWAKKEDPRVTRIGRVLRSTHLDELPQLVNVLCGEMSLVGPRPERPELAARFSLDEPAFRLREAVKPGLTGLAQVEGVYQTSPTVKLLWDLRYMAGWRLFRDIMVLLRTVGRILFRVWGPSAGAPPSITSTSGAWPRAMRPSTGSAAGRPWPPSRPGS</sequence>
<reference evidence="5 6" key="1">
    <citation type="submission" date="2023-08" db="EMBL/GenBank/DDBJ databases">
        <title>Genome sequence of Thermaerobacter compostii strain Ins1, a spore-forming filamentous bacterium isolated from a deep geothermal reservoir.</title>
        <authorList>
            <person name="Bregnard D."/>
            <person name="Gonzalez D."/>
            <person name="Junier P."/>
        </authorList>
    </citation>
    <scope>NUCLEOTIDE SEQUENCE [LARGE SCALE GENOMIC DNA]</scope>
    <source>
        <strain evidence="5 6">Ins1</strain>
    </source>
</reference>
<keyword evidence="5" id="KW-0808">Transferase</keyword>
<name>A0ABZ0QSG0_9FIRM</name>
<dbReference type="PANTHER" id="PTHR30576:SF0">
    <property type="entry name" value="UNDECAPRENYL-PHOSPHATE N-ACETYLGALACTOSAMINYL 1-PHOSPHATE TRANSFERASE-RELATED"/>
    <property type="match status" value="1"/>
</dbReference>
<evidence type="ECO:0000256" key="3">
    <source>
        <dbReference type="SAM" id="Phobius"/>
    </source>
</evidence>